<feature type="transmembrane region" description="Helical" evidence="6">
    <location>
        <begin position="101"/>
        <end position="121"/>
    </location>
</feature>
<dbReference type="GO" id="GO:0016020">
    <property type="term" value="C:membrane"/>
    <property type="evidence" value="ECO:0007669"/>
    <property type="project" value="UniProtKB-SubCell"/>
</dbReference>
<name>A0A285K175_9ACTN</name>
<feature type="domain" description="EamA" evidence="7">
    <location>
        <begin position="188"/>
        <end position="322"/>
    </location>
</feature>
<keyword evidence="4 6" id="KW-1133">Transmembrane helix</keyword>
<proteinExistence type="inferred from homology"/>
<keyword evidence="9" id="KW-1185">Reference proteome</keyword>
<accession>A0A285K175</accession>
<feature type="transmembrane region" description="Helical" evidence="6">
    <location>
        <begin position="158"/>
        <end position="175"/>
    </location>
</feature>
<dbReference type="AlphaFoldDB" id="A0A285K175"/>
<evidence type="ECO:0000256" key="5">
    <source>
        <dbReference type="ARBA" id="ARBA00023136"/>
    </source>
</evidence>
<comment type="subcellular location">
    <subcellularLocation>
        <location evidence="1">Membrane</location>
        <topology evidence="1">Multi-pass membrane protein</topology>
    </subcellularLocation>
</comment>
<protein>
    <submittedName>
        <fullName evidence="8">Drug/metabolite transporter, DME family</fullName>
    </submittedName>
</protein>
<dbReference type="SUPFAM" id="SSF103481">
    <property type="entry name" value="Multidrug resistance efflux transporter EmrE"/>
    <property type="match status" value="2"/>
</dbReference>
<evidence type="ECO:0000256" key="3">
    <source>
        <dbReference type="ARBA" id="ARBA00022692"/>
    </source>
</evidence>
<dbReference type="Proteomes" id="UP000219612">
    <property type="component" value="Unassembled WGS sequence"/>
</dbReference>
<dbReference type="InterPro" id="IPR037185">
    <property type="entry name" value="EmrE-like"/>
</dbReference>
<feature type="transmembrane region" description="Helical" evidence="6">
    <location>
        <begin position="277"/>
        <end position="299"/>
    </location>
</feature>
<dbReference type="EMBL" id="OBDY01000029">
    <property type="protein sequence ID" value="SNY66053.1"/>
    <property type="molecule type" value="Genomic_DNA"/>
</dbReference>
<feature type="transmembrane region" description="Helical" evidence="6">
    <location>
        <begin position="187"/>
        <end position="206"/>
    </location>
</feature>
<reference evidence="9" key="1">
    <citation type="submission" date="2017-09" db="EMBL/GenBank/DDBJ databases">
        <authorList>
            <person name="Varghese N."/>
            <person name="Submissions S."/>
        </authorList>
    </citation>
    <scope>NUCLEOTIDE SEQUENCE [LARGE SCALE GENOMIC DNA]</scope>
    <source>
        <strain evidence="9">CGMCC 4.6857</strain>
    </source>
</reference>
<feature type="transmembrane region" description="Helical" evidence="6">
    <location>
        <begin position="59"/>
        <end position="80"/>
    </location>
</feature>
<dbReference type="Pfam" id="PF00892">
    <property type="entry name" value="EamA"/>
    <property type="match status" value="2"/>
</dbReference>
<evidence type="ECO:0000256" key="2">
    <source>
        <dbReference type="ARBA" id="ARBA00007362"/>
    </source>
</evidence>
<organism evidence="8 9">
    <name type="scientific">Paractinoplanes atraurantiacus</name>
    <dbReference type="NCBI Taxonomy" id="1036182"/>
    <lineage>
        <taxon>Bacteria</taxon>
        <taxon>Bacillati</taxon>
        <taxon>Actinomycetota</taxon>
        <taxon>Actinomycetes</taxon>
        <taxon>Micromonosporales</taxon>
        <taxon>Micromonosporaceae</taxon>
        <taxon>Paractinoplanes</taxon>
    </lineage>
</organism>
<feature type="transmembrane region" description="Helical" evidence="6">
    <location>
        <begin position="218"/>
        <end position="237"/>
    </location>
</feature>
<dbReference type="PANTHER" id="PTHR32322:SF2">
    <property type="entry name" value="EAMA DOMAIN-CONTAINING PROTEIN"/>
    <property type="match status" value="1"/>
</dbReference>
<dbReference type="InterPro" id="IPR050638">
    <property type="entry name" value="AA-Vitamin_Transporters"/>
</dbReference>
<evidence type="ECO:0000256" key="4">
    <source>
        <dbReference type="ARBA" id="ARBA00022989"/>
    </source>
</evidence>
<comment type="similarity">
    <text evidence="2">Belongs to the EamA transporter family.</text>
</comment>
<dbReference type="InterPro" id="IPR000620">
    <property type="entry name" value="EamA_dom"/>
</dbReference>
<evidence type="ECO:0000256" key="6">
    <source>
        <dbReference type="SAM" id="Phobius"/>
    </source>
</evidence>
<feature type="transmembrane region" description="Helical" evidence="6">
    <location>
        <begin position="127"/>
        <end position="149"/>
    </location>
</feature>
<gene>
    <name evidence="8" type="ORF">SAMN05421748_12955</name>
</gene>
<evidence type="ECO:0000313" key="9">
    <source>
        <dbReference type="Proteomes" id="UP000219612"/>
    </source>
</evidence>
<dbReference type="PANTHER" id="PTHR32322">
    <property type="entry name" value="INNER MEMBRANE TRANSPORTER"/>
    <property type="match status" value="1"/>
</dbReference>
<feature type="domain" description="EamA" evidence="7">
    <location>
        <begin position="39"/>
        <end position="173"/>
    </location>
</feature>
<feature type="transmembrane region" description="Helical" evidence="6">
    <location>
        <begin position="243"/>
        <end position="265"/>
    </location>
</feature>
<evidence type="ECO:0000313" key="8">
    <source>
        <dbReference type="EMBL" id="SNY66053.1"/>
    </source>
</evidence>
<keyword evidence="3 6" id="KW-0812">Transmembrane</keyword>
<feature type="transmembrane region" description="Helical" evidence="6">
    <location>
        <begin position="305"/>
        <end position="325"/>
    </location>
</feature>
<evidence type="ECO:0000256" key="1">
    <source>
        <dbReference type="ARBA" id="ARBA00004141"/>
    </source>
</evidence>
<evidence type="ECO:0000259" key="7">
    <source>
        <dbReference type="Pfam" id="PF00892"/>
    </source>
</evidence>
<sequence>MTIPALARNSTRKFTLLSVTTRPAVLDHHVNPLAGPVPVLAAATLWGTTGTAASFAPSAAPAAAIGAAGLVLGGSLLFLTDLRPILRTGGPRGRALPRREWPLLLLGAVTVAGYPLSFYPAVARSGVAVATVITLGSAPVFAGLLAWLLQGARPARRWTVGTVAAIAGCAVLVLGPELTGGGAGMDVLGVALALVAGLSYAAYTMVGGNLIARGHPSGAVMGTMFGTAGLLVLPVVFAGGPSWLLSARGAAVAVYLALVPTYAAYRLFGYGLRHTTATTATVLSLAEAAVAALLGVVLLGERLPALSWAGLAVLTAGLAFLTLPARSRMLPARSRTFPARSRMRFDRSRPAEGRRPAS</sequence>
<keyword evidence="5 6" id="KW-0472">Membrane</keyword>